<accession>A0ABS3YYU0</accession>
<gene>
    <name evidence="2" type="ORF">J7I42_22315</name>
</gene>
<dbReference type="Proteomes" id="UP000677244">
    <property type="component" value="Unassembled WGS sequence"/>
</dbReference>
<name>A0ABS3YYU0_9BACT</name>
<evidence type="ECO:0000313" key="2">
    <source>
        <dbReference type="EMBL" id="MBO9203043.1"/>
    </source>
</evidence>
<keyword evidence="1" id="KW-0812">Transmembrane</keyword>
<evidence type="ECO:0000256" key="1">
    <source>
        <dbReference type="SAM" id="Phobius"/>
    </source>
</evidence>
<reference evidence="2 3" key="1">
    <citation type="submission" date="2021-03" db="EMBL/GenBank/DDBJ databases">
        <title>Assistant Professor.</title>
        <authorList>
            <person name="Huq M.A."/>
        </authorList>
    </citation>
    <scope>NUCLEOTIDE SEQUENCE [LARGE SCALE GENOMIC DNA]</scope>
    <source>
        <strain evidence="2 3">MAH-29</strain>
    </source>
</reference>
<comment type="caution">
    <text evidence="2">The sequence shown here is derived from an EMBL/GenBank/DDBJ whole genome shotgun (WGS) entry which is preliminary data.</text>
</comment>
<organism evidence="2 3">
    <name type="scientific">Niastella soli</name>
    <dbReference type="NCBI Taxonomy" id="2821487"/>
    <lineage>
        <taxon>Bacteria</taxon>
        <taxon>Pseudomonadati</taxon>
        <taxon>Bacteroidota</taxon>
        <taxon>Chitinophagia</taxon>
        <taxon>Chitinophagales</taxon>
        <taxon>Chitinophagaceae</taxon>
        <taxon>Niastella</taxon>
    </lineage>
</organism>
<keyword evidence="3" id="KW-1185">Reference proteome</keyword>
<protein>
    <recommendedName>
        <fullName evidence="4">ABC transporter permease</fullName>
    </recommendedName>
</protein>
<evidence type="ECO:0008006" key="4">
    <source>
        <dbReference type="Google" id="ProtNLM"/>
    </source>
</evidence>
<feature type="transmembrane region" description="Helical" evidence="1">
    <location>
        <begin position="18"/>
        <end position="41"/>
    </location>
</feature>
<dbReference type="EMBL" id="JAGHKO010000005">
    <property type="protein sequence ID" value="MBO9203043.1"/>
    <property type="molecule type" value="Genomic_DNA"/>
</dbReference>
<proteinExistence type="predicted"/>
<keyword evidence="1" id="KW-1133">Transmembrane helix</keyword>
<keyword evidence="1" id="KW-0472">Membrane</keyword>
<evidence type="ECO:0000313" key="3">
    <source>
        <dbReference type="Proteomes" id="UP000677244"/>
    </source>
</evidence>
<sequence>MGFICYFDYTAFRKGVEWWYLAIAPLLVLVVAFATVSFQAVRAALANPIRNLRGE</sequence>